<dbReference type="Pfam" id="PF18588">
    <property type="entry name" value="WcbI"/>
    <property type="match status" value="1"/>
</dbReference>
<organism evidence="2">
    <name type="scientific">viral metagenome</name>
    <dbReference type="NCBI Taxonomy" id="1070528"/>
    <lineage>
        <taxon>unclassified sequences</taxon>
        <taxon>metagenomes</taxon>
        <taxon>organismal metagenomes</taxon>
    </lineage>
</organism>
<dbReference type="InterPro" id="IPR041307">
    <property type="entry name" value="WcbI"/>
</dbReference>
<proteinExistence type="predicted"/>
<name>A0A6C0KIW3_9ZZZZ</name>
<protein>
    <recommendedName>
        <fullName evidence="1">Polysaccharide biosynthesis enzyme WcbI domain-containing protein</fullName>
    </recommendedName>
</protein>
<dbReference type="EMBL" id="MN740898">
    <property type="protein sequence ID" value="QHU17101.1"/>
    <property type="molecule type" value="Genomic_DNA"/>
</dbReference>
<feature type="domain" description="Polysaccharide biosynthesis enzyme WcbI" evidence="1">
    <location>
        <begin position="4"/>
        <end position="218"/>
    </location>
</feature>
<evidence type="ECO:0000313" key="2">
    <source>
        <dbReference type="EMBL" id="QHU17101.1"/>
    </source>
</evidence>
<reference evidence="2" key="1">
    <citation type="journal article" date="2020" name="Nature">
        <title>Giant virus diversity and host interactions through global metagenomics.</title>
        <authorList>
            <person name="Schulz F."/>
            <person name="Roux S."/>
            <person name="Paez-Espino D."/>
            <person name="Jungbluth S."/>
            <person name="Walsh D.A."/>
            <person name="Denef V.J."/>
            <person name="McMahon K.D."/>
            <person name="Konstantinidis K.T."/>
            <person name="Eloe-Fadrosh E.A."/>
            <person name="Kyrpides N.C."/>
            <person name="Woyke T."/>
        </authorList>
    </citation>
    <scope>NUCLEOTIDE SEQUENCE</scope>
    <source>
        <strain evidence="2">GVMAG-S-3300012000-57</strain>
    </source>
</reference>
<dbReference type="AlphaFoldDB" id="A0A6C0KIW3"/>
<dbReference type="Gene3D" id="3.40.50.12080">
    <property type="match status" value="2"/>
</dbReference>
<sequence>MTTILFYGNCQLYACLRTLNLSRGYNIFHIECWKECINKFYFTNIIRRCDIIITQSINDNYRDVEYLSTTYIKKYKKPQCKLIIFDSCYFDFYYFDLTYKMFNNDILHKPSDYHYNKMIECYIDGKSIDYYITHFVDNLDLKSSEELETIANNSLNELNNRFINNVEKYSGNNVYFISTYEYIKQNYKDKLLFHSMNHPSKYVIQYICEKIIDILQIQNTINYDMDIVINNTKCILYKCISKNVNFDINNHHALTSNITDIHKITQLYYDTYAEIGFK</sequence>
<accession>A0A6C0KIW3</accession>
<evidence type="ECO:0000259" key="1">
    <source>
        <dbReference type="Pfam" id="PF18588"/>
    </source>
</evidence>